<evidence type="ECO:0000256" key="8">
    <source>
        <dbReference type="ARBA" id="ARBA00049551"/>
    </source>
</evidence>
<evidence type="ECO:0000256" key="1">
    <source>
        <dbReference type="ARBA" id="ARBA00004370"/>
    </source>
</evidence>
<keyword evidence="9" id="KW-0520">NAD</keyword>
<feature type="transmembrane region" description="Helical" evidence="9">
    <location>
        <begin position="52"/>
        <end position="77"/>
    </location>
</feature>
<dbReference type="RefSeq" id="YP_004842329.1">
    <property type="nucleotide sequence ID" value="NC_015999.1"/>
</dbReference>
<evidence type="ECO:0000256" key="2">
    <source>
        <dbReference type="ARBA" id="ARBA00008472"/>
    </source>
</evidence>
<dbReference type="PANTHER" id="PTHR11058">
    <property type="entry name" value="NADH-UBIQUINONE OXIDOREDUCTASE CHAIN 3"/>
    <property type="match status" value="1"/>
</dbReference>
<keyword evidence="9" id="KW-0830">Ubiquinone</keyword>
<keyword evidence="9" id="KW-1278">Translocase</keyword>
<keyword evidence="9" id="KW-0249">Electron transport</keyword>
<evidence type="ECO:0000256" key="4">
    <source>
        <dbReference type="ARBA" id="ARBA00022448"/>
    </source>
</evidence>
<keyword evidence="7 9" id="KW-0472">Membrane</keyword>
<protein>
    <recommendedName>
        <fullName evidence="3 9">NADH-ubiquinone oxidoreductase chain 3</fullName>
        <ecNumber evidence="9">7.1.1.2</ecNumber>
    </recommendedName>
</protein>
<evidence type="ECO:0000256" key="5">
    <source>
        <dbReference type="ARBA" id="ARBA00022692"/>
    </source>
</evidence>
<reference evidence="10" key="1">
    <citation type="journal article" date="2011" name="BMC Genomics">
        <title>Mitochondrial genome deletions and minicircles are common in lice (Insecta: Phthiraptera).</title>
        <authorList>
            <person name="Cameron S.L."/>
            <person name="Yoshizawa K."/>
            <person name="Mizukoshi A."/>
            <person name="Whiting M.F."/>
            <person name="Johnson K.P."/>
        </authorList>
    </citation>
    <scope>NUCLEOTIDE SEQUENCE</scope>
</reference>
<accession>G1EN86</accession>
<dbReference type="InterPro" id="IPR038430">
    <property type="entry name" value="NDAH_ubi_oxred_su3_sf"/>
</dbReference>
<dbReference type="Pfam" id="PF00507">
    <property type="entry name" value="Oxidored_q4"/>
    <property type="match status" value="1"/>
</dbReference>
<keyword evidence="9" id="KW-0679">Respiratory chain</keyword>
<dbReference type="CTD" id="4537"/>
<evidence type="ECO:0000256" key="9">
    <source>
        <dbReference type="RuleBase" id="RU003640"/>
    </source>
</evidence>
<dbReference type="Gene3D" id="1.20.58.1610">
    <property type="entry name" value="NADH:ubiquinone/plastoquinone oxidoreductase, chain 3"/>
    <property type="match status" value="1"/>
</dbReference>
<comment type="function">
    <text evidence="9">Core subunit of the mitochondrial membrane respiratory chain NADH dehydrogenase (Complex I) which catalyzes electron transfer from NADH through the respiratory chain, using ubiquinone as an electron acceptor. Essential for the catalytic activity of complex I.</text>
</comment>
<evidence type="ECO:0000256" key="7">
    <source>
        <dbReference type="ARBA" id="ARBA00023136"/>
    </source>
</evidence>
<dbReference type="EMBL" id="JN122005">
    <property type="protein sequence ID" value="AEM23869.1"/>
    <property type="molecule type" value="Genomic_DNA"/>
</dbReference>
<keyword evidence="5 9" id="KW-0812">Transmembrane</keyword>
<dbReference type="InterPro" id="IPR000440">
    <property type="entry name" value="NADH_UbQ/plastoQ_OxRdtase_su3"/>
</dbReference>
<evidence type="ECO:0000256" key="6">
    <source>
        <dbReference type="ARBA" id="ARBA00022989"/>
    </source>
</evidence>
<dbReference type="GO" id="GO:0031966">
    <property type="term" value="C:mitochondrial membrane"/>
    <property type="evidence" value="ECO:0007669"/>
    <property type="project" value="UniProtKB-SubCell"/>
</dbReference>
<organism evidence="10">
    <name type="scientific">Ibidoecus bisignatus</name>
    <name type="common">glossy ibis head louse</name>
    <dbReference type="NCBI Taxonomy" id="236520"/>
    <lineage>
        <taxon>Eukaryota</taxon>
        <taxon>Metazoa</taxon>
        <taxon>Ecdysozoa</taxon>
        <taxon>Arthropoda</taxon>
        <taxon>Hexapoda</taxon>
        <taxon>Insecta</taxon>
        <taxon>Pterygota</taxon>
        <taxon>Neoptera</taxon>
        <taxon>Paraneoptera</taxon>
        <taxon>Psocodea</taxon>
        <taxon>Troctomorpha</taxon>
        <taxon>Phthiraptera</taxon>
        <taxon>Ischnocera</taxon>
        <taxon>Philopteridae</taxon>
        <taxon>Ibidoecus</taxon>
    </lineage>
</organism>
<dbReference type="GO" id="GO:0030964">
    <property type="term" value="C:NADH dehydrogenase complex"/>
    <property type="evidence" value="ECO:0007669"/>
    <property type="project" value="TreeGrafter"/>
</dbReference>
<dbReference type="EC" id="7.1.1.2" evidence="9"/>
<dbReference type="PANTHER" id="PTHR11058:SF9">
    <property type="entry name" value="NADH-UBIQUINONE OXIDOREDUCTASE CHAIN 3"/>
    <property type="match status" value="1"/>
</dbReference>
<sequence length="112" mass="13353">MMLLWIVITVLLNIVLCFISIMFLKNDMKQDSNESFECGMETFFNFNSFYCLHFFLIGVLFLVFDMEIIICIPMIFLNLEMIKMLLYWSLMMIVLIVGYYLELAIGTLNWKE</sequence>
<geneLocation type="mitochondrion" evidence="10"/>
<evidence type="ECO:0000313" key="10">
    <source>
        <dbReference type="EMBL" id="AEM23869.1"/>
    </source>
</evidence>
<dbReference type="GO" id="GO:0008137">
    <property type="term" value="F:NADH dehydrogenase (ubiquinone) activity"/>
    <property type="evidence" value="ECO:0007669"/>
    <property type="project" value="UniProtKB-UniRule"/>
</dbReference>
<keyword evidence="9 10" id="KW-0496">Mitochondrion</keyword>
<evidence type="ECO:0000256" key="3">
    <source>
        <dbReference type="ARBA" id="ARBA00021007"/>
    </source>
</evidence>
<feature type="transmembrane region" description="Helical" evidence="9">
    <location>
        <begin position="84"/>
        <end position="101"/>
    </location>
</feature>
<comment type="catalytic activity">
    <reaction evidence="8 9">
        <text>a ubiquinone + NADH + 5 H(+)(in) = a ubiquinol + NAD(+) + 4 H(+)(out)</text>
        <dbReference type="Rhea" id="RHEA:29091"/>
        <dbReference type="Rhea" id="RHEA-COMP:9565"/>
        <dbReference type="Rhea" id="RHEA-COMP:9566"/>
        <dbReference type="ChEBI" id="CHEBI:15378"/>
        <dbReference type="ChEBI" id="CHEBI:16389"/>
        <dbReference type="ChEBI" id="CHEBI:17976"/>
        <dbReference type="ChEBI" id="CHEBI:57540"/>
        <dbReference type="ChEBI" id="CHEBI:57945"/>
        <dbReference type="EC" id="7.1.1.2"/>
    </reaction>
</comment>
<proteinExistence type="inferred from homology"/>
<dbReference type="GeneID" id="11123359"/>
<name>G1EN86_9NEOP</name>
<comment type="similarity">
    <text evidence="2 9">Belongs to the complex I subunit 3 family.</text>
</comment>
<dbReference type="AlphaFoldDB" id="G1EN86"/>
<comment type="subcellular location">
    <subcellularLocation>
        <location evidence="1">Membrane</location>
    </subcellularLocation>
    <subcellularLocation>
        <location evidence="9">Mitochondrion membrane</location>
        <topology evidence="9">Multi-pass membrane protein</topology>
    </subcellularLocation>
</comment>
<keyword evidence="4 9" id="KW-0813">Transport</keyword>
<keyword evidence="6 9" id="KW-1133">Transmembrane helix</keyword>
<gene>
    <name evidence="10" type="primary">ND3</name>
</gene>